<sequence>MPRYQPESAILKPKDPTAVEDDWPIFMLNDAVVYRPDGVTMANAILVAKEGPCIVRGRLEVDDKEDFQYLVKPSVRIAYIEASNIENYSIGDDEQGVIWLSSSAGWLEINPHPSYEPIYRSMCDMIVLYYILLGIYTKAAEQDPKNAIKLRGTLDVKEMLFEYAVALGDGTTYDETVDKCVRLGPMLLAHFRRATDMDWTKSSFYKWLDKEMRDRERLTRSSSRADSAAPAVPPAAAPSTTVVTPGVTPVPVPQIPPRTLSETPVATSVSHQLPFRAPPGSTPTPGVETPVPLPPHARPGFSTSPTTPATPAAATPESSTATVTNPTASNGAALSTPASSTTVPAHVRASIFNTYLKMIETIGSEFGDPGRMSVGKVHYGVFSKYRVRNYNMGKNLSAYFSRELMDNLSDAWHGSPYETWLTSAEARAFTPTSDSILHQISGQLVRRVAANLASTSSAAANTEPSSRSNSPRTAGKRAVLRPPTISRKRRLDSTENGTGIGFGGGGDDTDAEVASQAITPRPVGRPRKVPRSSQGDGVVSGRAPQAMQVDNADSSSTEDGSDDDDDDDDDDMNDSDEDIKDEAMLAIHTEPLLVSTKPTGPNHTWTCPEPGCDHIVRGLGAGGHGGEEEEEDSDDSDDDSENGTNARIQAHLRGHEEERLSRVDLAISEGTRGRVSVDHLLAKIRTLADKATDRQTPPVAAEVTSSGASTGRSRFFF</sequence>
<feature type="compositionally biased region" description="Low complexity" evidence="1">
    <location>
        <begin position="302"/>
        <end position="322"/>
    </location>
</feature>
<evidence type="ECO:0000313" key="3">
    <source>
        <dbReference type="Proteomes" id="UP001642406"/>
    </source>
</evidence>
<feature type="compositionally biased region" description="Acidic residues" evidence="1">
    <location>
        <begin position="559"/>
        <end position="576"/>
    </location>
</feature>
<protein>
    <submittedName>
        <fullName evidence="2">Uncharacterized protein</fullName>
    </submittedName>
</protein>
<evidence type="ECO:0000313" key="2">
    <source>
        <dbReference type="EMBL" id="CAK7230902.1"/>
    </source>
</evidence>
<feature type="region of interest" description="Disordered" evidence="1">
    <location>
        <begin position="456"/>
        <end position="576"/>
    </location>
</feature>
<proteinExistence type="predicted"/>
<feature type="region of interest" description="Disordered" evidence="1">
    <location>
        <begin position="218"/>
        <end position="340"/>
    </location>
</feature>
<feature type="region of interest" description="Disordered" evidence="1">
    <location>
        <begin position="693"/>
        <end position="717"/>
    </location>
</feature>
<name>A0ABP0CFR1_9PEZI</name>
<feature type="compositionally biased region" description="Polar residues" evidence="1">
    <location>
        <begin position="703"/>
        <end position="717"/>
    </location>
</feature>
<feature type="compositionally biased region" description="Polar residues" evidence="1">
    <location>
        <begin position="323"/>
        <end position="340"/>
    </location>
</feature>
<dbReference type="EMBL" id="CAWUHC010000090">
    <property type="protein sequence ID" value="CAK7230902.1"/>
    <property type="molecule type" value="Genomic_DNA"/>
</dbReference>
<evidence type="ECO:0000256" key="1">
    <source>
        <dbReference type="SAM" id="MobiDB-lite"/>
    </source>
</evidence>
<dbReference type="Proteomes" id="UP001642406">
    <property type="component" value="Unassembled WGS sequence"/>
</dbReference>
<keyword evidence="3" id="KW-1185">Reference proteome</keyword>
<feature type="compositionally biased region" description="Low complexity" evidence="1">
    <location>
        <begin position="220"/>
        <end position="230"/>
    </location>
</feature>
<organism evidence="2 3">
    <name type="scientific">Sporothrix bragantina</name>
    <dbReference type="NCBI Taxonomy" id="671064"/>
    <lineage>
        <taxon>Eukaryota</taxon>
        <taxon>Fungi</taxon>
        <taxon>Dikarya</taxon>
        <taxon>Ascomycota</taxon>
        <taxon>Pezizomycotina</taxon>
        <taxon>Sordariomycetes</taxon>
        <taxon>Sordariomycetidae</taxon>
        <taxon>Ophiostomatales</taxon>
        <taxon>Ophiostomataceae</taxon>
        <taxon>Sporothrix</taxon>
    </lineage>
</organism>
<comment type="caution">
    <text evidence="2">The sequence shown here is derived from an EMBL/GenBank/DDBJ whole genome shotgun (WGS) entry which is preliminary data.</text>
</comment>
<feature type="compositionally biased region" description="Low complexity" evidence="1">
    <location>
        <begin position="456"/>
        <end position="466"/>
    </location>
</feature>
<feature type="compositionally biased region" description="Polar residues" evidence="1">
    <location>
        <begin position="260"/>
        <end position="271"/>
    </location>
</feature>
<feature type="compositionally biased region" description="Acidic residues" evidence="1">
    <location>
        <begin position="627"/>
        <end position="641"/>
    </location>
</feature>
<reference evidence="2 3" key="1">
    <citation type="submission" date="2024-01" db="EMBL/GenBank/DDBJ databases">
        <authorList>
            <person name="Allen C."/>
            <person name="Tagirdzhanova G."/>
        </authorList>
    </citation>
    <scope>NUCLEOTIDE SEQUENCE [LARGE SCALE GENOMIC DNA]</scope>
</reference>
<accession>A0ABP0CFR1</accession>
<feature type="region of interest" description="Disordered" evidence="1">
    <location>
        <begin position="616"/>
        <end position="644"/>
    </location>
</feature>
<feature type="compositionally biased region" description="Low complexity" evidence="1">
    <location>
        <begin position="237"/>
        <end position="247"/>
    </location>
</feature>
<gene>
    <name evidence="2" type="ORF">SBRCBS47491_007747</name>
</gene>